<dbReference type="EMBL" id="JAATIS010000094">
    <property type="protein sequence ID" value="KAG2471191.1"/>
    <property type="molecule type" value="Genomic_DNA"/>
</dbReference>
<comment type="caution">
    <text evidence="4">The sequence shown here is derived from an EMBL/GenBank/DDBJ whole genome shotgun (WGS) entry which is preliminary data.</text>
</comment>
<dbReference type="Proteomes" id="UP000886611">
    <property type="component" value="Unassembled WGS sequence"/>
</dbReference>
<gene>
    <name evidence="4" type="primary">Ntrk3_0</name>
    <name evidence="4" type="ORF">GTO96_0006032</name>
</gene>
<dbReference type="AlphaFoldDB" id="A0A8X8BXL2"/>
<feature type="compositionally biased region" description="Basic and acidic residues" evidence="1">
    <location>
        <begin position="205"/>
        <end position="216"/>
    </location>
</feature>
<evidence type="ECO:0000313" key="5">
    <source>
        <dbReference type="Proteomes" id="UP000886611"/>
    </source>
</evidence>
<evidence type="ECO:0000256" key="3">
    <source>
        <dbReference type="SAM" id="SignalP"/>
    </source>
</evidence>
<keyword evidence="2" id="KW-1133">Transmembrane helix</keyword>
<feature type="signal peptide" evidence="3">
    <location>
        <begin position="1"/>
        <end position="27"/>
    </location>
</feature>
<keyword evidence="2" id="KW-0812">Transmembrane</keyword>
<evidence type="ECO:0000256" key="1">
    <source>
        <dbReference type="SAM" id="MobiDB-lite"/>
    </source>
</evidence>
<proteinExistence type="predicted"/>
<organism evidence="4 5">
    <name type="scientific">Polypterus senegalus</name>
    <name type="common">Senegal bichir</name>
    <dbReference type="NCBI Taxonomy" id="55291"/>
    <lineage>
        <taxon>Eukaryota</taxon>
        <taxon>Metazoa</taxon>
        <taxon>Chordata</taxon>
        <taxon>Craniata</taxon>
        <taxon>Vertebrata</taxon>
        <taxon>Euteleostomi</taxon>
        <taxon>Actinopterygii</taxon>
        <taxon>Polypteriformes</taxon>
        <taxon>Polypteridae</taxon>
        <taxon>Polypterus</taxon>
    </lineage>
</organism>
<evidence type="ECO:0000313" key="4">
    <source>
        <dbReference type="EMBL" id="KAG2471191.1"/>
    </source>
</evidence>
<feature type="transmembrane region" description="Helical" evidence="2">
    <location>
        <begin position="135"/>
        <end position="156"/>
    </location>
</feature>
<feature type="non-terminal residue" evidence="4">
    <location>
        <position position="1"/>
    </location>
</feature>
<feature type="region of interest" description="Disordered" evidence="1">
    <location>
        <begin position="195"/>
        <end position="216"/>
    </location>
</feature>
<keyword evidence="3" id="KW-0732">Signal</keyword>
<feature type="chain" id="PRO_5036478862" evidence="3">
    <location>
        <begin position="28"/>
        <end position="244"/>
    </location>
</feature>
<evidence type="ECO:0000256" key="2">
    <source>
        <dbReference type="SAM" id="Phobius"/>
    </source>
</evidence>
<protein>
    <submittedName>
        <fullName evidence="4">NTRK3 factor</fullName>
    </submittedName>
</protein>
<accession>A0A8X8BXL2</accession>
<sequence length="244" mass="27299">MVTPCFMPLLSKLKSGLLYILCGECLGVVPSRDAQKDRRRTYASSRPRWDGRPCCFGDHGLGAWKLNPVGARGHRQGAPQCLQSPGPHNFRHTQKCWGEKDRGHQECFRVCSRHFRHTGGCQWKIAGKHLEHIQVSIAVGLAGFACVLLVVLFVLINKYGRRSKFGMKVDARNRPTLFNFKNNRGTLVLNIKNAGSSPSGGHSKCQLDDNIHTRPQDHLPPYPEGLGVISPNRLTNEKHVYQIS</sequence>
<name>A0A8X8BXL2_POLSE</name>
<feature type="non-terminal residue" evidence="4">
    <location>
        <position position="244"/>
    </location>
</feature>
<reference evidence="4 5" key="1">
    <citation type="journal article" date="2021" name="Cell">
        <title>Tracing the genetic footprints of vertebrate landing in non-teleost ray-finned fishes.</title>
        <authorList>
            <person name="Bi X."/>
            <person name="Wang K."/>
            <person name="Yang L."/>
            <person name="Pan H."/>
            <person name="Jiang H."/>
            <person name="Wei Q."/>
            <person name="Fang M."/>
            <person name="Yu H."/>
            <person name="Zhu C."/>
            <person name="Cai Y."/>
            <person name="He Y."/>
            <person name="Gan X."/>
            <person name="Zeng H."/>
            <person name="Yu D."/>
            <person name="Zhu Y."/>
            <person name="Jiang H."/>
            <person name="Qiu Q."/>
            <person name="Yang H."/>
            <person name="Zhang Y.E."/>
            <person name="Wang W."/>
            <person name="Zhu M."/>
            <person name="He S."/>
            <person name="Zhang G."/>
        </authorList>
    </citation>
    <scope>NUCLEOTIDE SEQUENCE [LARGE SCALE GENOMIC DNA]</scope>
    <source>
        <strain evidence="4">Bchr_013</strain>
    </source>
</reference>
<keyword evidence="5" id="KW-1185">Reference proteome</keyword>
<keyword evidence="2" id="KW-0472">Membrane</keyword>